<proteinExistence type="predicted"/>
<protein>
    <submittedName>
        <fullName evidence="3">Uncharacterized protein</fullName>
    </submittedName>
</protein>
<gene>
    <name evidence="3" type="ORF">ABW22_07090</name>
</gene>
<dbReference type="AlphaFoldDB" id="A0A125BCV4"/>
<dbReference type="OrthoDB" id="9777679at2"/>
<keyword evidence="4" id="KW-1185">Reference proteome</keyword>
<evidence type="ECO:0000313" key="3">
    <source>
        <dbReference type="EMBL" id="KVW96707.1"/>
    </source>
</evidence>
<dbReference type="PATRIC" id="fig|36861.3.peg.894"/>
<organism evidence="3 4">
    <name type="scientific">Thiobacillus denitrificans</name>
    <dbReference type="NCBI Taxonomy" id="36861"/>
    <lineage>
        <taxon>Bacteria</taxon>
        <taxon>Pseudomonadati</taxon>
        <taxon>Pseudomonadota</taxon>
        <taxon>Betaproteobacteria</taxon>
        <taxon>Nitrosomonadales</taxon>
        <taxon>Thiobacillaceae</taxon>
        <taxon>Thiobacillus</taxon>
    </lineage>
</organism>
<dbReference type="Proteomes" id="UP000064243">
    <property type="component" value="Unassembled WGS sequence"/>
</dbReference>
<feature type="domain" description="DUF6866" evidence="2">
    <location>
        <begin position="164"/>
        <end position="341"/>
    </location>
</feature>
<reference evidence="3 4" key="1">
    <citation type="journal article" date="2015" name="Appl. Environ. Microbiol.">
        <title>Aerobic and Anaerobic Thiosulfate Oxidation by a Cold-Adapted, Subglacial Chemoautotroph.</title>
        <authorList>
            <person name="Harrold Z.R."/>
            <person name="Skidmore M.L."/>
            <person name="Hamilton T.L."/>
            <person name="Desch L."/>
            <person name="Amada K."/>
            <person name="van Gelder W."/>
            <person name="Glover K."/>
            <person name="Roden E.E."/>
            <person name="Boyd E.S."/>
        </authorList>
    </citation>
    <scope>NUCLEOTIDE SEQUENCE [LARGE SCALE GENOMIC DNA]</scope>
    <source>
        <strain evidence="3 4">RG</strain>
    </source>
</reference>
<feature type="domain" description="DUF6866" evidence="1">
    <location>
        <begin position="8"/>
        <end position="159"/>
    </location>
</feature>
<dbReference type="EMBL" id="LDUG01000019">
    <property type="protein sequence ID" value="KVW96707.1"/>
    <property type="molecule type" value="Genomic_DNA"/>
</dbReference>
<comment type="caution">
    <text evidence="3">The sequence shown here is derived from an EMBL/GenBank/DDBJ whole genome shotgun (WGS) entry which is preliminary data.</text>
</comment>
<dbReference type="Pfam" id="PF21739">
    <property type="entry name" value="DUF6866_N"/>
    <property type="match status" value="1"/>
</dbReference>
<dbReference type="InterPro" id="IPR049200">
    <property type="entry name" value="DUF6866_C"/>
</dbReference>
<evidence type="ECO:0000313" key="4">
    <source>
        <dbReference type="Proteomes" id="UP000064243"/>
    </source>
</evidence>
<dbReference type="STRING" id="1123392.GCA_000376425_02312"/>
<dbReference type="NCBIfam" id="NF045620">
    <property type="entry name" value="Sfum_1244_fam"/>
    <property type="match status" value="1"/>
</dbReference>
<accession>A0A125BCV4</accession>
<dbReference type="InterPro" id="IPR054640">
    <property type="entry name" value="Sfum_1244-like"/>
</dbReference>
<name>A0A125BCV4_THIDE</name>
<dbReference type="Pfam" id="PF21740">
    <property type="entry name" value="DUF6866_C"/>
    <property type="match status" value="1"/>
</dbReference>
<dbReference type="RefSeq" id="WP_059753950.1">
    <property type="nucleotide sequence ID" value="NZ_LDUG01000019.1"/>
</dbReference>
<evidence type="ECO:0000259" key="2">
    <source>
        <dbReference type="Pfam" id="PF21740"/>
    </source>
</evidence>
<sequence length="351" mass="39861">MVENLSALIDTVQKNCTIADARHARDMTMCTFLLEMREYYRWEMEIPYGARLPKDELGDWLNARESLWDTVEEEEFAPLPLSEIGIDPFEADDINRALIPLGLVYSSGLGHFRKPHFVLAELKRAEVREGVQVLVAGCEYARDLIAPPAAMRDGAIFLRMDAVRRLLWNKYEEWQWKEKDTALGRAFAHYDFERDVERGLDRMAEAESEAMILHEIGEARAESLLGADWNEMLGQLTSRHAELLVRAVRDHLADCLMTLPTLLEREAIGSLHFYLANLSGLRRVLFPALPQAYESWLASRDTAQLADLVSRAETHWLDVARQLTAAYHRDPSQGDAQLNALAGGDLAGLKR</sequence>
<dbReference type="InterPro" id="IPR049199">
    <property type="entry name" value="DUF6866_N"/>
</dbReference>
<evidence type="ECO:0000259" key="1">
    <source>
        <dbReference type="Pfam" id="PF21739"/>
    </source>
</evidence>